<gene>
    <name evidence="1" type="ORF">DN069_33960</name>
</gene>
<sequence length="131" mass="14835">MLTAYQGFWNLQVQAYTSGSLDGLPVNTYALGPAFYDIEQTLQYYNSQNLVMRGRPQLSPKVVAISLAKEPYSATINDCIDTTNFLPYNKSTGKPAQLTDHVFRHPWTFTASFDNVQWRITDGKIDRSKTC</sequence>
<keyword evidence="2" id="KW-1185">Reference proteome</keyword>
<dbReference type="AlphaFoldDB" id="A0A2X0ICB9"/>
<reference evidence="1 2" key="1">
    <citation type="submission" date="2018-06" db="EMBL/GenBank/DDBJ databases">
        <title>Streptacidiphilus pinicola sp. nov., isolated from pine grove soil.</title>
        <authorList>
            <person name="Roh S.G."/>
            <person name="Park S."/>
            <person name="Kim M.-K."/>
            <person name="Yun B.-R."/>
            <person name="Park J."/>
            <person name="Kim M.J."/>
            <person name="Kim Y.S."/>
            <person name="Kim S.B."/>
        </authorList>
    </citation>
    <scope>NUCLEOTIDE SEQUENCE [LARGE SCALE GENOMIC DNA]</scope>
    <source>
        <strain evidence="1 2">MMS16-CNU450</strain>
    </source>
</reference>
<comment type="caution">
    <text evidence="1">The sequence shown here is derived from an EMBL/GenBank/DDBJ whole genome shotgun (WGS) entry which is preliminary data.</text>
</comment>
<protein>
    <submittedName>
        <fullName evidence="1">Uncharacterized protein</fullName>
    </submittedName>
</protein>
<proteinExistence type="predicted"/>
<dbReference type="Proteomes" id="UP000248889">
    <property type="component" value="Unassembled WGS sequence"/>
</dbReference>
<accession>A0A2X0ICB9</accession>
<evidence type="ECO:0000313" key="2">
    <source>
        <dbReference type="Proteomes" id="UP000248889"/>
    </source>
</evidence>
<name>A0A2X0ICB9_9ACTN</name>
<organism evidence="1 2">
    <name type="scientific">Streptacidiphilus pinicola</name>
    <dbReference type="NCBI Taxonomy" id="2219663"/>
    <lineage>
        <taxon>Bacteria</taxon>
        <taxon>Bacillati</taxon>
        <taxon>Actinomycetota</taxon>
        <taxon>Actinomycetes</taxon>
        <taxon>Kitasatosporales</taxon>
        <taxon>Streptomycetaceae</taxon>
        <taxon>Streptacidiphilus</taxon>
    </lineage>
</organism>
<evidence type="ECO:0000313" key="1">
    <source>
        <dbReference type="EMBL" id="RAG81233.1"/>
    </source>
</evidence>
<dbReference type="EMBL" id="QKYN01000171">
    <property type="protein sequence ID" value="RAG81233.1"/>
    <property type="molecule type" value="Genomic_DNA"/>
</dbReference>